<dbReference type="PANTHER" id="PTHR45913">
    <property type="entry name" value="EPM2A-INTERACTING PROTEIN 1"/>
    <property type="match status" value="1"/>
</dbReference>
<reference evidence="1" key="1">
    <citation type="submission" date="2025-08" db="UniProtKB">
        <authorList>
            <consortium name="Ensembl"/>
        </authorList>
    </citation>
    <scope>IDENTIFICATION</scope>
</reference>
<dbReference type="AlphaFoldDB" id="A0A3Q2FQV2"/>
<sequence length="480" mass="54370">MSAKGNPKACRNSEKMTLSFRFIVLKMSPDRWQTGLEKFTLLTSSSSPSKAKAKSAKIRKYNNRYIKFGYMDNEDGKPTCLQFRANEAMKLKQHLITKHPELKDKTTVFFQRKEENYSKKPDSTGMDRVLPAVVEVWEVLLGTEVPKEHAESDPAFRSVEELSADIQEQSLDRQFPIELDESTDISIAAQLTALLHHPWKGDILEDFQFSKEALGRTTTEEIFKLVESEECVAVCTDDAAVMSGQKSRVVAQIRSINPSIIVTHCLNAARALQSRLFGQLCRNLDADHDALQTAADRKAFFFSIQTALLCNDELVHPADIISILNRLTSPSRENSQDVLTKHLICLSQTFSSYFSDVDSDSWDRLRDPFSPTATENGWTGKTVEQLLSCDRTLKSRFQQESPANFWKKWKTTTGVSSVMFGFWFLTQTQNTQKTGKKFKGLLRVCTINRSGGYQIQDWSPLGSLQRGTEELADVQVICRM</sequence>
<dbReference type="Proteomes" id="UP000265020">
    <property type="component" value="Unassembled WGS sequence"/>
</dbReference>
<dbReference type="Ensembl" id="ENSCVAT00000001929.1">
    <property type="protein sequence ID" value="ENSCVAP00000008255.1"/>
    <property type="gene ID" value="ENSCVAG00000010065.1"/>
</dbReference>
<evidence type="ECO:0000313" key="2">
    <source>
        <dbReference type="Proteomes" id="UP000265020"/>
    </source>
</evidence>
<reference evidence="1" key="2">
    <citation type="submission" date="2025-09" db="UniProtKB">
        <authorList>
            <consortium name="Ensembl"/>
        </authorList>
    </citation>
    <scope>IDENTIFICATION</scope>
</reference>
<keyword evidence="2" id="KW-1185">Reference proteome</keyword>
<organism evidence="1 2">
    <name type="scientific">Cyprinodon variegatus</name>
    <name type="common">Sheepshead minnow</name>
    <dbReference type="NCBI Taxonomy" id="28743"/>
    <lineage>
        <taxon>Eukaryota</taxon>
        <taxon>Metazoa</taxon>
        <taxon>Chordata</taxon>
        <taxon>Craniata</taxon>
        <taxon>Vertebrata</taxon>
        <taxon>Euteleostomi</taxon>
        <taxon>Actinopterygii</taxon>
        <taxon>Neopterygii</taxon>
        <taxon>Teleostei</taxon>
        <taxon>Neoteleostei</taxon>
        <taxon>Acanthomorphata</taxon>
        <taxon>Ovalentaria</taxon>
        <taxon>Atherinomorphae</taxon>
        <taxon>Cyprinodontiformes</taxon>
        <taxon>Cyprinodontidae</taxon>
        <taxon>Cyprinodon</taxon>
    </lineage>
</organism>
<name>A0A3Q2FQV2_CYPVA</name>
<protein>
    <recommendedName>
        <fullName evidence="3">DUF4371 domain-containing protein</fullName>
    </recommendedName>
</protein>
<dbReference type="GeneTree" id="ENSGT00940000160436"/>
<dbReference type="STRING" id="28743.ENSCVAP00000008255"/>
<dbReference type="PANTHER" id="PTHR45913:SF19">
    <property type="entry name" value="LOW QUALITY PROTEIN: ZINC FINGER BED DOMAIN-CONTAINING PROTEIN 5-LIKE"/>
    <property type="match status" value="1"/>
</dbReference>
<proteinExistence type="predicted"/>
<accession>A0A3Q2FQV2</accession>
<evidence type="ECO:0000313" key="1">
    <source>
        <dbReference type="Ensembl" id="ENSCVAP00000008255.1"/>
    </source>
</evidence>
<evidence type="ECO:0008006" key="3">
    <source>
        <dbReference type="Google" id="ProtNLM"/>
    </source>
</evidence>